<keyword evidence="5 7" id="KW-1133">Transmembrane helix</keyword>
<dbReference type="PANTHER" id="PTHR19229">
    <property type="entry name" value="ATP-BINDING CASSETTE TRANSPORTER SUBFAMILY A ABCA"/>
    <property type="match status" value="1"/>
</dbReference>
<dbReference type="Pfam" id="PF12698">
    <property type="entry name" value="ABC2_membrane_3"/>
    <property type="match status" value="2"/>
</dbReference>
<dbReference type="RefSeq" id="XP_022302466.1">
    <property type="nucleotide sequence ID" value="XM_022446758.1"/>
</dbReference>
<feature type="transmembrane region" description="Helical" evidence="7">
    <location>
        <begin position="1107"/>
        <end position="1126"/>
    </location>
</feature>
<dbReference type="Pfam" id="PF00005">
    <property type="entry name" value="ABC_tran"/>
    <property type="match status" value="2"/>
</dbReference>
<proteinExistence type="predicted"/>
<dbReference type="InterPro" id="IPR026082">
    <property type="entry name" value="ABCA"/>
</dbReference>
<keyword evidence="9" id="KW-1185">Reference proteome</keyword>
<evidence type="ECO:0000313" key="10">
    <source>
        <dbReference type="RefSeq" id="XP_022302464.1"/>
    </source>
</evidence>
<feature type="transmembrane region" description="Helical" evidence="7">
    <location>
        <begin position="338"/>
        <end position="356"/>
    </location>
</feature>
<evidence type="ECO:0000256" key="1">
    <source>
        <dbReference type="ARBA" id="ARBA00004141"/>
    </source>
</evidence>
<dbReference type="RefSeq" id="XP_022302467.1">
    <property type="nucleotide sequence ID" value="XM_022446759.1"/>
</dbReference>
<name>A0A8B8BHN5_CRAVI</name>
<dbReference type="InterPro" id="IPR003439">
    <property type="entry name" value="ABC_transporter-like_ATP-bd"/>
</dbReference>
<evidence type="ECO:0000259" key="8">
    <source>
        <dbReference type="PROSITE" id="PS50893"/>
    </source>
</evidence>
<dbReference type="GO" id="GO:0005319">
    <property type="term" value="F:lipid transporter activity"/>
    <property type="evidence" value="ECO:0007669"/>
    <property type="project" value="TreeGrafter"/>
</dbReference>
<feature type="domain" description="ABC transporter" evidence="8">
    <location>
        <begin position="492"/>
        <end position="722"/>
    </location>
</feature>
<dbReference type="SMART" id="SM00382">
    <property type="entry name" value="AAA"/>
    <property type="match status" value="2"/>
</dbReference>
<dbReference type="CDD" id="cd03263">
    <property type="entry name" value="ABC_subfamily_A"/>
    <property type="match status" value="2"/>
</dbReference>
<dbReference type="PROSITE" id="PS50893">
    <property type="entry name" value="ABC_TRANSPORTER_2"/>
    <property type="match status" value="2"/>
</dbReference>
<evidence type="ECO:0000256" key="4">
    <source>
        <dbReference type="ARBA" id="ARBA00022840"/>
    </source>
</evidence>
<feature type="domain" description="ABC transporter" evidence="8">
    <location>
        <begin position="1335"/>
        <end position="1568"/>
    </location>
</feature>
<dbReference type="GO" id="GO:0005524">
    <property type="term" value="F:ATP binding"/>
    <property type="evidence" value="ECO:0007669"/>
    <property type="project" value="UniProtKB-KW"/>
</dbReference>
<dbReference type="PROSITE" id="PS00211">
    <property type="entry name" value="ABC_TRANSPORTER_1"/>
    <property type="match status" value="1"/>
</dbReference>
<evidence type="ECO:0000313" key="11">
    <source>
        <dbReference type="RefSeq" id="XP_022302465.1"/>
    </source>
</evidence>
<dbReference type="InterPro" id="IPR017871">
    <property type="entry name" value="ABC_transporter-like_CS"/>
</dbReference>
<dbReference type="Gene3D" id="3.40.50.300">
    <property type="entry name" value="P-loop containing nucleotide triphosphate hydrolases"/>
    <property type="match status" value="2"/>
</dbReference>
<feature type="transmembrane region" description="Helical" evidence="7">
    <location>
        <begin position="1052"/>
        <end position="1071"/>
    </location>
</feature>
<dbReference type="SUPFAM" id="SSF52540">
    <property type="entry name" value="P-loop containing nucleoside triphosphate hydrolases"/>
    <property type="match status" value="2"/>
</dbReference>
<evidence type="ECO:0000313" key="13">
    <source>
        <dbReference type="RefSeq" id="XP_022302467.1"/>
    </source>
</evidence>
<evidence type="ECO:0000256" key="2">
    <source>
        <dbReference type="ARBA" id="ARBA00022692"/>
    </source>
</evidence>
<dbReference type="RefSeq" id="XP_022302465.1">
    <property type="nucleotide sequence ID" value="XM_022446757.1"/>
</dbReference>
<dbReference type="InterPro" id="IPR003593">
    <property type="entry name" value="AAA+_ATPase"/>
</dbReference>
<evidence type="ECO:0000256" key="7">
    <source>
        <dbReference type="SAM" id="Phobius"/>
    </source>
</evidence>
<keyword evidence="6 7" id="KW-0472">Membrane</keyword>
<keyword evidence="2 7" id="KW-0812">Transmembrane</keyword>
<dbReference type="GO" id="GO:0140359">
    <property type="term" value="F:ABC-type transporter activity"/>
    <property type="evidence" value="ECO:0007669"/>
    <property type="project" value="InterPro"/>
</dbReference>
<feature type="transmembrane region" description="Helical" evidence="7">
    <location>
        <begin position="1162"/>
        <end position="1187"/>
    </location>
</feature>
<dbReference type="PANTHER" id="PTHR19229:SF250">
    <property type="entry name" value="ABC TRANSPORTER DOMAIN-CONTAINING PROTEIN-RELATED"/>
    <property type="match status" value="1"/>
</dbReference>
<keyword evidence="4" id="KW-0067">ATP-binding</keyword>
<feature type="transmembrane region" description="Helical" evidence="7">
    <location>
        <begin position="280"/>
        <end position="297"/>
    </location>
</feature>
<feature type="transmembrane region" description="Helical" evidence="7">
    <location>
        <begin position="309"/>
        <end position="332"/>
    </location>
</feature>
<reference evidence="10 11" key="1">
    <citation type="submission" date="2025-04" db="UniProtKB">
        <authorList>
            <consortium name="RefSeq"/>
        </authorList>
    </citation>
    <scope>IDENTIFICATION</scope>
    <source>
        <tissue evidence="10 11">Whole sample</tissue>
    </source>
</reference>
<feature type="transmembrane region" description="Helical" evidence="7">
    <location>
        <begin position="1262"/>
        <end position="1282"/>
    </location>
</feature>
<evidence type="ECO:0000256" key="6">
    <source>
        <dbReference type="ARBA" id="ARBA00023136"/>
    </source>
</evidence>
<dbReference type="InterPro" id="IPR013525">
    <property type="entry name" value="ABC2_TM"/>
</dbReference>
<dbReference type="RefSeq" id="XP_022302464.1">
    <property type="nucleotide sequence ID" value="XM_022446756.1"/>
</dbReference>
<evidence type="ECO:0000256" key="5">
    <source>
        <dbReference type="ARBA" id="ARBA00022989"/>
    </source>
</evidence>
<dbReference type="Proteomes" id="UP000694844">
    <property type="component" value="Chromosome 8"/>
</dbReference>
<protein>
    <submittedName>
        <fullName evidence="10 11">ATP-binding cassette sub-family A member 3-like isoform X1</fullName>
    </submittedName>
</protein>
<dbReference type="GO" id="GO:0016887">
    <property type="term" value="F:ATP hydrolysis activity"/>
    <property type="evidence" value="ECO:0007669"/>
    <property type="project" value="InterPro"/>
</dbReference>
<feature type="transmembrane region" description="Helical" evidence="7">
    <location>
        <begin position="1133"/>
        <end position="1156"/>
    </location>
</feature>
<comment type="subcellular location">
    <subcellularLocation>
        <location evidence="1">Membrane</location>
        <topology evidence="1">Multi-pass membrane protein</topology>
    </subcellularLocation>
</comment>
<evidence type="ECO:0000256" key="3">
    <source>
        <dbReference type="ARBA" id="ARBA00022741"/>
    </source>
</evidence>
<sequence>MVASYFTQFLLLTWKNILLQRRKVCVTVFEIVLPLALPILLIIIRGLGDVDPKLRPPTVYQSDNYPIYFEFRVLYSPNTTLLQNIMNETGVIINGKKRYPISFKALGFDTEVEILEYMRHEPTEYAMHAAVVFDPSKNYSSVLPNDISYKIRMEGEWMTGDTFRKRIFDMGPSDFDNYIDQGFLGLMYGLDAAIIKHYNHSVNLMDSVVMRMPYPAYYTYPFGLFIRYSVALTLVLGLILPVLQLTKEIVYDREKKLKETLKMMGMSSFVYWFSWFFKGFVYLIITLSIVVIIFQAGPKKIFDFSDSSLLFFFLLSYAVSVVAFSFLLSSFFNKANTASYFCAFVFFVTFIPHFGLDSNYADMTRSQRMALCLINNMAMAIGFTTAVEYETTGKGIQWDSLTRPATVDGNFTFGDAILMLWIDSAIYILITWYIDCVRPGEYGIPQPFYFPFTKTYWCGGKQFKRPIIEEENQNPKYFEDDPQRLSVGISMNRLRKVYKSGLKEIVAVNGTSLNIYQGQITALLGHNGAGKTTTMSMLTGFIPSTSGSARVNGYDVENDISSVRSSLGMCPQHNILFDNLTVKEQLEFYYKLKGCSQETRARDVEEALQAFKLLEKKNDLTRTLSGGQKRKLSVAIALIGGSKVIILDEPTSGMDPGARRQMWDILQRFKKDRTIVLSTHYMDEADVLGDRIAIMADGVVKCCGTSLFLKKLYGTGYHLIVVKEPNCDVLSLMEVIKNHAPSASVESHVGAELTVLLPTEESIKFEALFTELEEKGTQLGIGSFGVSATTMEEVFLKVKDYEQMTNKEDVKDEYECQVQMHDQNSLTTNMSGVEPEIDFNEGLRKNTGIFLALQQYWGLLNKRALHMWRSRILIVVQLVIPVLMSVFGMLVVQFISDVNRPEPPLSLNLNPFPTSISTITAGEHVTKTSENLTQAYSHWLKKRGLSVIEYNPSTNFDINKFWLNKIAEMGLRTFSSRYVIGFGVNDTKIVSFYNGEDIHSSAISLANTMNFLLKFYCGESKNIQTINEPLPDFDKTVYVPQSEILAMLKGLSVAQCILFGLSCLVASFSVFHIREKSSGAKHLQKVSGVNSIVFWLANLTWDFFHYLIPIFIILICFAGFQVPAYTGDGRLGIVFLCFFLFGLASIASMYVLHFLFSSPAGGTVAMIIINTVAGVFTLVTVSLLFPIKETKDDAEKMDNVFMVFIPHYCLGKSFINMYLQYSYRVQCLNPKSPDVLQTPPTRGSNTTCPDQDYLEWDYPGSGKYVCMMSVQFIVYMILVLLIDSGRLQRLLYRTVCKDESASDPDQILVQDSDVIEEANRLNSTQLDNLMASDKLIIKNLKKTYGLMSKFHAVRDVSVGISEQECFGLLGQNGAGKTTTFKMLTGDVMVSSGQAYVNGFNVDGQLGKVHQCLGYCPQFDALIDTLTGREILTLYARLRGVREGEIRRVVSNLLEAVTLTEYAEKLCGTYSGGNKRKLSTAIAIVGDPQFLMLDEPTTGVDPAARRQIWNVLSNIRSSGRTLVLTSHSMEECDALCTKIVIMVNGKFVCFGSPQHLKNKFAQGYTLTVRLSRNDSGDAVNSGTLCSFLRREFPGTTVFDDHQGYLDFQIPHPNLSLSKLFKEMERTKAEYGVEDYSVHQTSLEQVFLAFTRNQVPPIEKKGACPCCRSRRAYEGRVIMAPPSSTEVLSN</sequence>
<dbReference type="GO" id="GO:0016020">
    <property type="term" value="C:membrane"/>
    <property type="evidence" value="ECO:0007669"/>
    <property type="project" value="UniProtKB-SubCell"/>
</dbReference>
<feature type="transmembrane region" description="Helical" evidence="7">
    <location>
        <begin position="225"/>
        <end position="245"/>
    </location>
</feature>
<dbReference type="KEGG" id="cvn:111110316"/>
<feature type="transmembrane region" description="Helical" evidence="7">
    <location>
        <begin position="872"/>
        <end position="895"/>
    </location>
</feature>
<keyword evidence="3" id="KW-0547">Nucleotide-binding</keyword>
<dbReference type="InterPro" id="IPR027417">
    <property type="entry name" value="P-loop_NTPase"/>
</dbReference>
<dbReference type="FunFam" id="3.40.50.300:FF:000933">
    <property type="entry name" value="ABC transporter A family member 7"/>
    <property type="match status" value="1"/>
</dbReference>
<dbReference type="Pfam" id="PF23321">
    <property type="entry name" value="R1_ABCA1"/>
    <property type="match status" value="1"/>
</dbReference>
<evidence type="ECO:0000313" key="9">
    <source>
        <dbReference type="Proteomes" id="UP000694844"/>
    </source>
</evidence>
<gene>
    <name evidence="10 11 12 13" type="primary">LOC111110316</name>
</gene>
<feature type="transmembrane region" description="Helical" evidence="7">
    <location>
        <begin position="24"/>
        <end position="44"/>
    </location>
</feature>
<dbReference type="FunFam" id="3.40.50.300:FF:000327">
    <property type="entry name" value="ATP-binding cassette sub-family A member 3"/>
    <property type="match status" value="1"/>
</dbReference>
<dbReference type="OrthoDB" id="6128735at2759"/>
<dbReference type="GeneID" id="111110316"/>
<accession>A0A8B8BHN5</accession>
<evidence type="ECO:0000313" key="12">
    <source>
        <dbReference type="RefSeq" id="XP_022302466.1"/>
    </source>
</evidence>
<organism evidence="9 12">
    <name type="scientific">Crassostrea virginica</name>
    <name type="common">Eastern oyster</name>
    <dbReference type="NCBI Taxonomy" id="6565"/>
    <lineage>
        <taxon>Eukaryota</taxon>
        <taxon>Metazoa</taxon>
        <taxon>Spiralia</taxon>
        <taxon>Lophotrochozoa</taxon>
        <taxon>Mollusca</taxon>
        <taxon>Bivalvia</taxon>
        <taxon>Autobranchia</taxon>
        <taxon>Pteriomorphia</taxon>
        <taxon>Ostreida</taxon>
        <taxon>Ostreoidea</taxon>
        <taxon>Ostreidae</taxon>
        <taxon>Crassostrea</taxon>
    </lineage>
</organism>
<dbReference type="InterPro" id="IPR056264">
    <property type="entry name" value="R2_ABCA1-4-like"/>
</dbReference>